<dbReference type="AlphaFoldDB" id="A0A238Y6K2"/>
<dbReference type="PRINTS" id="PR01438">
    <property type="entry name" value="UNVRSLSTRESS"/>
</dbReference>
<evidence type="ECO:0000313" key="4">
    <source>
        <dbReference type="Proteomes" id="UP000198384"/>
    </source>
</evidence>
<keyword evidence="4" id="KW-1185">Reference proteome</keyword>
<protein>
    <submittedName>
        <fullName evidence="3">Nucleotide-binding universal stress protein, UspA family</fullName>
    </submittedName>
</protein>
<comment type="similarity">
    <text evidence="1">Belongs to the universal stress protein A family.</text>
</comment>
<proteinExistence type="inferred from homology"/>
<dbReference type="EMBL" id="FZNT01000008">
    <property type="protein sequence ID" value="SNR66737.1"/>
    <property type="molecule type" value="Genomic_DNA"/>
</dbReference>
<dbReference type="Proteomes" id="UP000198384">
    <property type="component" value="Unassembled WGS sequence"/>
</dbReference>
<dbReference type="RefSeq" id="WP_089382289.1">
    <property type="nucleotide sequence ID" value="NZ_FZNT01000008.1"/>
</dbReference>
<evidence type="ECO:0000313" key="3">
    <source>
        <dbReference type="EMBL" id="SNR66737.1"/>
    </source>
</evidence>
<dbReference type="PANTHER" id="PTHR46268">
    <property type="entry name" value="STRESS RESPONSE PROTEIN NHAX"/>
    <property type="match status" value="1"/>
</dbReference>
<evidence type="ECO:0000259" key="2">
    <source>
        <dbReference type="Pfam" id="PF00582"/>
    </source>
</evidence>
<dbReference type="CDD" id="cd00293">
    <property type="entry name" value="USP-like"/>
    <property type="match status" value="1"/>
</dbReference>
<dbReference type="InterPro" id="IPR006016">
    <property type="entry name" value="UspA"/>
</dbReference>
<evidence type="ECO:0000256" key="1">
    <source>
        <dbReference type="ARBA" id="ARBA00008791"/>
    </source>
</evidence>
<gene>
    <name evidence="3" type="ORF">SAMN06265371_10882</name>
</gene>
<reference evidence="3 4" key="1">
    <citation type="submission" date="2017-06" db="EMBL/GenBank/DDBJ databases">
        <authorList>
            <person name="Kim H.J."/>
            <person name="Triplett B.A."/>
        </authorList>
    </citation>
    <scope>NUCLEOTIDE SEQUENCE [LARGE SCALE GENOMIC DNA]</scope>
    <source>
        <strain evidence="3 4">DSM 29150</strain>
    </source>
</reference>
<name>A0A238Y6K2_9FLAO</name>
<accession>A0A238Y6K2</accession>
<dbReference type="InterPro" id="IPR006015">
    <property type="entry name" value="Universal_stress_UspA"/>
</dbReference>
<dbReference type="Gene3D" id="3.40.50.12370">
    <property type="match status" value="1"/>
</dbReference>
<dbReference type="Pfam" id="PF00582">
    <property type="entry name" value="Usp"/>
    <property type="match status" value="1"/>
</dbReference>
<dbReference type="OrthoDB" id="1421767at2"/>
<dbReference type="SUPFAM" id="SSF52402">
    <property type="entry name" value="Adenine nucleotide alpha hydrolases-like"/>
    <property type="match status" value="2"/>
</dbReference>
<organism evidence="3 4">
    <name type="scientific">Lutibacter agarilyticus</name>
    <dbReference type="NCBI Taxonomy" id="1109740"/>
    <lineage>
        <taxon>Bacteria</taxon>
        <taxon>Pseudomonadati</taxon>
        <taxon>Bacteroidota</taxon>
        <taxon>Flavobacteriia</taxon>
        <taxon>Flavobacteriales</taxon>
        <taxon>Flavobacteriaceae</taxon>
        <taxon>Lutibacter</taxon>
    </lineage>
</organism>
<dbReference type="PANTHER" id="PTHR46268:SF6">
    <property type="entry name" value="UNIVERSAL STRESS PROTEIN UP12"/>
    <property type="match status" value="1"/>
</dbReference>
<sequence length="264" mass="29191">MKTILVPLGSSENAVNTLQYAIDFASEVNANIYVVQVFGSTKVTGSLRNIDDLIENRTKEEITAVLSKVDVKNVDIKAITSTGKILDVIARASKELNVDLIIASANITSADSSLYVGSITGGIVKRTELPMLIIPVNCKFKPFKNGLIGLRSGLLRKHKVLKPLEDLMANFNTKFNLLHVITPHNSEKDNVLHEDFKEIADTITTSENATVFHGVLLHLNSITPDLICVIRRKRGFFAKLWEKNSIKKIDFESKVPLLVLKGNL</sequence>
<feature type="domain" description="UspA" evidence="2">
    <location>
        <begin position="1"/>
        <end position="135"/>
    </location>
</feature>